<dbReference type="GO" id="GO:0004125">
    <property type="term" value="F:L-seryl-tRNA(Sec) selenium transferase activity"/>
    <property type="evidence" value="ECO:0007669"/>
    <property type="project" value="UniProtKB-UniRule"/>
</dbReference>
<reference evidence="11 12" key="1">
    <citation type="submission" date="2018-06" db="EMBL/GenBank/DDBJ databases">
        <title>Extensive metabolic versatility and redundancy in microbially diverse, dynamic hydrothermal sediments.</title>
        <authorList>
            <person name="Dombrowski N."/>
            <person name="Teske A."/>
            <person name="Baker B.J."/>
        </authorList>
    </citation>
    <scope>NUCLEOTIDE SEQUENCE [LARGE SCALE GENOMIC DNA]</scope>
    <source>
        <strain evidence="11">B36_G15</strain>
    </source>
</reference>
<comment type="subcellular location">
    <subcellularLocation>
        <location evidence="8">Cytoplasm</location>
    </subcellularLocation>
</comment>
<keyword evidence="6 8" id="KW-0711">Selenium</keyword>
<dbReference type="Pfam" id="PF03841">
    <property type="entry name" value="SelA"/>
    <property type="match status" value="1"/>
</dbReference>
<dbReference type="EMBL" id="QNBE01000176">
    <property type="protein sequence ID" value="RKX68327.1"/>
    <property type="molecule type" value="Genomic_DNA"/>
</dbReference>
<comment type="similarity">
    <text evidence="7 8">Belongs to the SelA family.</text>
</comment>
<dbReference type="SUPFAM" id="SSF53383">
    <property type="entry name" value="PLP-dependent transferases"/>
    <property type="match status" value="1"/>
</dbReference>
<dbReference type="PANTHER" id="PTHR32328:SF0">
    <property type="entry name" value="L-SERYL-TRNA(SEC) SELENIUM TRANSFERASE"/>
    <property type="match status" value="1"/>
</dbReference>
<evidence type="ECO:0000259" key="10">
    <source>
        <dbReference type="Pfam" id="PF12390"/>
    </source>
</evidence>
<organism evidence="11 12">
    <name type="scientific">candidate division WOR-3 bacterium</name>
    <dbReference type="NCBI Taxonomy" id="2052148"/>
    <lineage>
        <taxon>Bacteria</taxon>
        <taxon>Bacteria division WOR-3</taxon>
    </lineage>
</organism>
<gene>
    <name evidence="8" type="primary">selA</name>
    <name evidence="11" type="ORF">DRP53_10955</name>
</gene>
<protein>
    <recommendedName>
        <fullName evidence="8">L-seryl-tRNA(Sec) selenium transferase</fullName>
        <ecNumber evidence="8">2.9.1.1</ecNumber>
    </recommendedName>
    <alternativeName>
        <fullName evidence="8">Selenocysteine synthase</fullName>
        <shortName evidence="8">Sec synthase</shortName>
    </alternativeName>
    <alternativeName>
        <fullName evidence="8">Selenocysteinyl-tRNA(Sec) synthase</fullName>
    </alternativeName>
</protein>
<dbReference type="GO" id="GO:0005737">
    <property type="term" value="C:cytoplasm"/>
    <property type="evidence" value="ECO:0007669"/>
    <property type="project" value="UniProtKB-SubCell"/>
</dbReference>
<evidence type="ECO:0000256" key="2">
    <source>
        <dbReference type="ARBA" id="ARBA00022490"/>
    </source>
</evidence>
<evidence type="ECO:0000256" key="1">
    <source>
        <dbReference type="ARBA" id="ARBA00001933"/>
    </source>
</evidence>
<comment type="caution">
    <text evidence="11">The sequence shown here is derived from an EMBL/GenBank/DDBJ whole genome shotgun (WGS) entry which is preliminary data.</text>
</comment>
<comment type="function">
    <text evidence="8">Converts seryl-tRNA(Sec) to selenocysteinyl-tRNA(Sec) required for selenoprotein biosynthesis.</text>
</comment>
<evidence type="ECO:0000256" key="9">
    <source>
        <dbReference type="PIRSR" id="PIRSR618319-50"/>
    </source>
</evidence>
<dbReference type="PANTHER" id="PTHR32328">
    <property type="entry name" value="L-SERYL-TRNA(SEC) SELENIUM TRANSFERASE"/>
    <property type="match status" value="1"/>
</dbReference>
<dbReference type="InterPro" id="IPR018319">
    <property type="entry name" value="SelA-like"/>
</dbReference>
<dbReference type="Gene3D" id="3.90.1150.180">
    <property type="match status" value="1"/>
</dbReference>
<comment type="catalytic activity">
    <reaction evidence="8">
        <text>L-seryl-tRNA(Sec) + selenophosphate + H(+) = L-selenocysteinyl-tRNA(Sec) + phosphate</text>
        <dbReference type="Rhea" id="RHEA:22728"/>
        <dbReference type="Rhea" id="RHEA-COMP:9742"/>
        <dbReference type="Rhea" id="RHEA-COMP:9743"/>
        <dbReference type="ChEBI" id="CHEBI:15378"/>
        <dbReference type="ChEBI" id="CHEBI:16144"/>
        <dbReference type="ChEBI" id="CHEBI:43474"/>
        <dbReference type="ChEBI" id="CHEBI:78533"/>
        <dbReference type="ChEBI" id="CHEBI:78573"/>
        <dbReference type="EC" id="2.9.1.1"/>
    </reaction>
</comment>
<dbReference type="AlphaFoldDB" id="A0A660SCB7"/>
<evidence type="ECO:0000313" key="11">
    <source>
        <dbReference type="EMBL" id="RKX68327.1"/>
    </source>
</evidence>
<keyword evidence="5 8" id="KW-0648">Protein biosynthesis</keyword>
<evidence type="ECO:0000256" key="5">
    <source>
        <dbReference type="ARBA" id="ARBA00022917"/>
    </source>
</evidence>
<evidence type="ECO:0000313" key="12">
    <source>
        <dbReference type="Proteomes" id="UP000268469"/>
    </source>
</evidence>
<dbReference type="InterPro" id="IPR015421">
    <property type="entry name" value="PyrdxlP-dep_Trfase_major"/>
</dbReference>
<evidence type="ECO:0000256" key="4">
    <source>
        <dbReference type="ARBA" id="ARBA00022898"/>
    </source>
</evidence>
<keyword evidence="2 8" id="KW-0963">Cytoplasm</keyword>
<name>A0A660SCB7_UNCW3</name>
<dbReference type="Pfam" id="PF12390">
    <property type="entry name" value="Se-cys_synth_N"/>
    <property type="match status" value="1"/>
</dbReference>
<dbReference type="InterPro" id="IPR025862">
    <property type="entry name" value="SelA_trans_N_dom"/>
</dbReference>
<comment type="pathway">
    <text evidence="8">Aminoacyl-tRNA biosynthesis; selenocysteinyl-tRNA(Sec) biosynthesis; selenocysteinyl-tRNA(Sec) from L-seryl-tRNA(Sec) (bacterial route): step 1/1.</text>
</comment>
<proteinExistence type="inferred from homology"/>
<dbReference type="NCBIfam" id="TIGR00474">
    <property type="entry name" value="selA"/>
    <property type="match status" value="1"/>
</dbReference>
<dbReference type="GO" id="GO:0001717">
    <property type="term" value="P:conversion of seryl-tRNAsec to selenocys-tRNAsec"/>
    <property type="evidence" value="ECO:0007669"/>
    <property type="project" value="UniProtKB-UniRule"/>
</dbReference>
<evidence type="ECO:0000256" key="3">
    <source>
        <dbReference type="ARBA" id="ARBA00022679"/>
    </source>
</evidence>
<sequence>MASTELRKIPRVDELLSLPALADLPHPLAKMVINRVLDQARKQGKIDPDQIRARIGELAEEYRYPYVRRAVNGLGVVLHTGLGRAPLYHAAEMIHQAMTGFSALQIDFDTGRRGDRYQRIDDLLRTITGCESSVIVNNNAAATMLILNTFGQGKEIIVSRGQLVEIGGAFRIPDVMKRSGARLVEVGTTNRTHLRDYEEAITDQTAAIMRVHQSNYRIIGFTKDVPLEELVSLAHRHNLLMIDDLGSGAFFDLRQYGLPYEPFVQESIKLGADLICFSGDKLLCGPQCGIILGKKALIDRIKKNPLTRALRCCKFTFIALEATLRLFLDPEHLIRTHPVLKLLTLDPKRIRRRAKLFLGKVRKLFPGLKVDLVETRSEIGGGSLAGHDLLSYAVAITPPINPDRFARRMRKQPVPVMGRVEGDRYLLDFRTILPKEERFIIEALRRVLA</sequence>
<dbReference type="InterPro" id="IPR004534">
    <property type="entry name" value="SelA_trans"/>
</dbReference>
<keyword evidence="3 8" id="KW-0808">Transferase</keyword>
<comment type="cofactor">
    <cofactor evidence="1 8 9">
        <name>pyridoxal 5'-phosphate</name>
        <dbReference type="ChEBI" id="CHEBI:597326"/>
    </cofactor>
</comment>
<feature type="modified residue" description="N6-(pyridoxal phosphate)lysine" evidence="8 9">
    <location>
        <position position="281"/>
    </location>
</feature>
<evidence type="ECO:0000256" key="8">
    <source>
        <dbReference type="HAMAP-Rule" id="MF_00423"/>
    </source>
</evidence>
<dbReference type="HAMAP" id="MF_00423">
    <property type="entry name" value="SelA"/>
    <property type="match status" value="1"/>
</dbReference>
<dbReference type="Proteomes" id="UP000268469">
    <property type="component" value="Unassembled WGS sequence"/>
</dbReference>
<feature type="domain" description="L-seryl-tRNA selenium transferase N-terminal" evidence="10">
    <location>
        <begin position="6"/>
        <end position="41"/>
    </location>
</feature>
<dbReference type="UniPathway" id="UPA00906">
    <property type="reaction ID" value="UER00896"/>
</dbReference>
<dbReference type="InterPro" id="IPR015424">
    <property type="entry name" value="PyrdxlP-dep_Trfase"/>
</dbReference>
<evidence type="ECO:0000256" key="6">
    <source>
        <dbReference type="ARBA" id="ARBA00023266"/>
    </source>
</evidence>
<dbReference type="GO" id="GO:0001514">
    <property type="term" value="P:selenocysteine incorporation"/>
    <property type="evidence" value="ECO:0007669"/>
    <property type="project" value="UniProtKB-UniRule"/>
</dbReference>
<dbReference type="Gene3D" id="3.40.640.10">
    <property type="entry name" value="Type I PLP-dependent aspartate aminotransferase-like (Major domain)"/>
    <property type="match status" value="1"/>
</dbReference>
<keyword evidence="4 8" id="KW-0663">Pyridoxal phosphate</keyword>
<dbReference type="EC" id="2.9.1.1" evidence="8"/>
<evidence type="ECO:0000256" key="7">
    <source>
        <dbReference type="ARBA" id="ARBA00044507"/>
    </source>
</evidence>
<accession>A0A660SCB7</accession>